<evidence type="ECO:0000256" key="5">
    <source>
        <dbReference type="HAMAP-Rule" id="MF_03147"/>
    </source>
</evidence>
<dbReference type="GO" id="GO:0032543">
    <property type="term" value="P:mitochondrial translation"/>
    <property type="evidence" value="ECO:0007669"/>
    <property type="project" value="UniProtKB-UniRule"/>
</dbReference>
<protein>
    <recommendedName>
        <fullName evidence="5">Glutamyl-tRNA(Gln) amidotransferase subunit B, mitochondrial</fullName>
        <shortName evidence="5">Glu-AdT subunit B</shortName>
        <ecNumber evidence="5">6.3.5.-</ecNumber>
    </recommendedName>
</protein>
<dbReference type="GO" id="GO:0070681">
    <property type="term" value="P:glutaminyl-tRNAGln biosynthesis via transamidation"/>
    <property type="evidence" value="ECO:0007669"/>
    <property type="project" value="UniProtKB-UniRule"/>
</dbReference>
<dbReference type="GeneID" id="9802462"/>
<evidence type="ECO:0000256" key="4">
    <source>
        <dbReference type="ARBA" id="ARBA00022917"/>
    </source>
</evidence>
<sequence length="514" mass="59498">MWRRRFATSAATTTVATVSRFKPVIGLEIHVQLNTRTKLFSRCPTSDASPNRRVAPFDMATPGTLPALNHQCVHRALKMSRLLKCHVPKWSRFDRKHYFYADMPAGYQITQNEYPIARDGLFGYWVFGEETDTPYWKEVEIVQLQLEQDSGKTINILDSSPSESSESRSLIDYNRAGCALIEIVTSPCFETAIEAIRFVQTLRLLIIHHNLSDGELHRGHLRVDANVSLTVDGKPGTRTEIKNMNSIRTIHTAINFEIARQFEILSNSSGKVIRETRGVDSEGRTVPMREKDAEDTDYRFMVEPNLPILKIRKEWMEGAERELETQGIADFEWLRDRCGFDPRSSIHIAEEPDLLAFVKRCVRFKDSGVTADEILYWMRELKTIMQRSKGNYPPKSDFFAKQFTTLIHHSGRLTRLRLLDLLRFYATSSESEEDVLLEDVMEFIDKNDFWRINDTEKIDKFVEESMAKNGKLAEKVRSGHAKSFNKMRNLMIETSEKRIELEDAEDAIRRFLQR</sequence>
<dbReference type="SUPFAM" id="SSF55931">
    <property type="entry name" value="Glutamine synthetase/guanido kinase"/>
    <property type="match status" value="1"/>
</dbReference>
<dbReference type="GO" id="GO:0030956">
    <property type="term" value="C:glutamyl-tRNA(Gln) amidotransferase complex"/>
    <property type="evidence" value="ECO:0007669"/>
    <property type="project" value="UniProtKB-UniRule"/>
</dbReference>
<keyword evidence="1 5" id="KW-0436">Ligase</keyword>
<feature type="domain" description="Aspartyl/Glutamyl-tRNA(Gln) amidotransferase subunit B/E catalytic" evidence="6">
    <location>
        <begin position="24"/>
        <end position="317"/>
    </location>
</feature>
<dbReference type="PANTHER" id="PTHR11659:SF0">
    <property type="entry name" value="GLUTAMYL-TRNA(GLN) AMIDOTRANSFERASE SUBUNIT B, MITOCHONDRIAL"/>
    <property type="match status" value="1"/>
</dbReference>
<dbReference type="GO" id="GO:0005524">
    <property type="term" value="F:ATP binding"/>
    <property type="evidence" value="ECO:0007669"/>
    <property type="project" value="UniProtKB-KW"/>
</dbReference>
<dbReference type="InterPro" id="IPR014746">
    <property type="entry name" value="Gln_synth/guanido_kin_cat_dom"/>
</dbReference>
<reference evidence="7" key="1">
    <citation type="submission" date="2007-07" db="EMBL/GenBank/DDBJ databases">
        <title>PCAP assembly of the Caenorhabditis remanei genome.</title>
        <authorList>
            <consortium name="The Caenorhabditis remanei Sequencing Consortium"/>
            <person name="Wilson R.K."/>
        </authorList>
    </citation>
    <scope>NUCLEOTIDE SEQUENCE [LARGE SCALE GENOMIC DNA]</scope>
    <source>
        <strain evidence="7">PB4641</strain>
    </source>
</reference>
<dbReference type="eggNOG" id="KOG2438">
    <property type="taxonomic scope" value="Eukaryota"/>
</dbReference>
<dbReference type="InParanoid" id="E3MII4"/>
<comment type="subcellular location">
    <subcellularLocation>
        <location evidence="5">Mitochondrion</location>
    </subcellularLocation>
</comment>
<keyword evidence="5" id="KW-0496">Mitochondrion</keyword>
<gene>
    <name evidence="7" type="ORF">CRE_02333</name>
</gene>
<dbReference type="InterPro" id="IPR006075">
    <property type="entry name" value="Asn/Gln-tRNA_Trfase_suB/E_cat"/>
</dbReference>
<evidence type="ECO:0000256" key="1">
    <source>
        <dbReference type="ARBA" id="ARBA00022598"/>
    </source>
</evidence>
<keyword evidence="4 5" id="KW-0648">Protein biosynthesis</keyword>
<dbReference type="CTD" id="9802462"/>
<dbReference type="InterPro" id="IPR017958">
    <property type="entry name" value="Gln-tRNA_amidoTrfase_suB_CS"/>
</dbReference>
<dbReference type="FunCoup" id="E3MII4">
    <property type="interactions" value="1766"/>
</dbReference>
<dbReference type="EMBL" id="DS268448">
    <property type="protein sequence ID" value="EFP02541.1"/>
    <property type="molecule type" value="Genomic_DNA"/>
</dbReference>
<comment type="function">
    <text evidence="5">Allows the formation of correctly charged Gln-tRNA(Gln) through the transamidation of misacylated Glu-tRNA(Gln) in the mitochondria. The reaction takes place in the presence of glutamine and ATP through an activated gamma-phospho-Glu-tRNA(Gln).</text>
</comment>
<comment type="catalytic activity">
    <reaction evidence="5">
        <text>L-glutamyl-tRNA(Gln) + L-glutamine + ATP + H2O = L-glutaminyl-tRNA(Gln) + L-glutamate + ADP + phosphate + H(+)</text>
        <dbReference type="Rhea" id="RHEA:17521"/>
        <dbReference type="Rhea" id="RHEA-COMP:9681"/>
        <dbReference type="Rhea" id="RHEA-COMP:9684"/>
        <dbReference type="ChEBI" id="CHEBI:15377"/>
        <dbReference type="ChEBI" id="CHEBI:15378"/>
        <dbReference type="ChEBI" id="CHEBI:29985"/>
        <dbReference type="ChEBI" id="CHEBI:30616"/>
        <dbReference type="ChEBI" id="CHEBI:43474"/>
        <dbReference type="ChEBI" id="CHEBI:58359"/>
        <dbReference type="ChEBI" id="CHEBI:78520"/>
        <dbReference type="ChEBI" id="CHEBI:78521"/>
        <dbReference type="ChEBI" id="CHEBI:456216"/>
    </reaction>
</comment>
<dbReference type="KEGG" id="crq:GCK72_011494"/>
<evidence type="ECO:0000256" key="3">
    <source>
        <dbReference type="ARBA" id="ARBA00022840"/>
    </source>
</evidence>
<dbReference type="InterPro" id="IPR017959">
    <property type="entry name" value="Asn/Gln-tRNA_amidoTrfase_suB/E"/>
</dbReference>
<dbReference type="EC" id="6.3.5.-" evidence="5"/>
<dbReference type="NCBIfam" id="NF004012">
    <property type="entry name" value="PRK05477.1-2"/>
    <property type="match status" value="1"/>
</dbReference>
<dbReference type="Pfam" id="PF02934">
    <property type="entry name" value="GatB_N"/>
    <property type="match status" value="1"/>
</dbReference>
<dbReference type="AlphaFoldDB" id="E3MII4"/>
<dbReference type="PROSITE" id="PS01234">
    <property type="entry name" value="GATB"/>
    <property type="match status" value="1"/>
</dbReference>
<keyword evidence="2 5" id="KW-0547">Nucleotide-binding</keyword>
<proteinExistence type="inferred from homology"/>
<dbReference type="OMA" id="CFVQQLR"/>
<comment type="subunit">
    <text evidence="5">Subunit of the heterotrimeric GatCAB amidotransferase (AdT) complex, composed of A, B and C subunits.</text>
</comment>
<keyword evidence="8" id="KW-1185">Reference proteome</keyword>
<dbReference type="HOGENOM" id="CLU_019240_1_1_1"/>
<dbReference type="Proteomes" id="UP000008281">
    <property type="component" value="Unassembled WGS sequence"/>
</dbReference>
<name>E3MII4_CAERE</name>
<keyword evidence="3 5" id="KW-0067">ATP-binding</keyword>
<dbReference type="GO" id="GO:0050567">
    <property type="term" value="F:glutaminyl-tRNA synthase (glutamine-hydrolyzing) activity"/>
    <property type="evidence" value="ECO:0007669"/>
    <property type="project" value="UniProtKB-UniRule"/>
</dbReference>
<dbReference type="RefSeq" id="XP_003103931.2">
    <property type="nucleotide sequence ID" value="XM_003103883.2"/>
</dbReference>
<accession>E3MII4</accession>
<comment type="similarity">
    <text evidence="5">Belongs to the GatB/GatE family. GatB subfamily.</text>
</comment>
<dbReference type="HAMAP" id="MF_00121">
    <property type="entry name" value="GatB"/>
    <property type="match status" value="1"/>
</dbReference>
<dbReference type="GO" id="GO:0005739">
    <property type="term" value="C:mitochondrion"/>
    <property type="evidence" value="ECO:0007669"/>
    <property type="project" value="UniProtKB-SubCell"/>
</dbReference>
<dbReference type="NCBIfam" id="TIGR00133">
    <property type="entry name" value="gatB"/>
    <property type="match status" value="1"/>
</dbReference>
<organism evidence="8">
    <name type="scientific">Caenorhabditis remanei</name>
    <name type="common">Caenorhabditis vulgaris</name>
    <dbReference type="NCBI Taxonomy" id="31234"/>
    <lineage>
        <taxon>Eukaryota</taxon>
        <taxon>Metazoa</taxon>
        <taxon>Ecdysozoa</taxon>
        <taxon>Nematoda</taxon>
        <taxon>Chromadorea</taxon>
        <taxon>Rhabditida</taxon>
        <taxon>Rhabditina</taxon>
        <taxon>Rhabditomorpha</taxon>
        <taxon>Rhabditoidea</taxon>
        <taxon>Rhabditidae</taxon>
        <taxon>Peloderinae</taxon>
        <taxon>Caenorhabditis</taxon>
    </lineage>
</organism>
<dbReference type="OrthoDB" id="1722066at2759"/>
<evidence type="ECO:0000256" key="2">
    <source>
        <dbReference type="ARBA" id="ARBA00022741"/>
    </source>
</evidence>
<dbReference type="STRING" id="31234.E3MII4"/>
<dbReference type="InterPro" id="IPR004413">
    <property type="entry name" value="GatB"/>
</dbReference>
<dbReference type="PANTHER" id="PTHR11659">
    <property type="entry name" value="GLUTAMYL-TRNA GLN AMIDOTRANSFERASE SUBUNIT B MITOCHONDRIAL AND PROKARYOTIC PET112-RELATED"/>
    <property type="match status" value="1"/>
</dbReference>
<evidence type="ECO:0000313" key="7">
    <source>
        <dbReference type="EMBL" id="EFP02541.1"/>
    </source>
</evidence>
<evidence type="ECO:0000259" key="6">
    <source>
        <dbReference type="Pfam" id="PF02934"/>
    </source>
</evidence>
<evidence type="ECO:0000313" key="8">
    <source>
        <dbReference type="Proteomes" id="UP000008281"/>
    </source>
</evidence>